<organism evidence="15 16">
    <name type="scientific">Limosilactobacillus gastricus DSM 16045</name>
    <dbReference type="NCBI Taxonomy" id="1423749"/>
    <lineage>
        <taxon>Bacteria</taxon>
        <taxon>Bacillati</taxon>
        <taxon>Bacillota</taxon>
        <taxon>Bacilli</taxon>
        <taxon>Lactobacillales</taxon>
        <taxon>Lactobacillaceae</taxon>
        <taxon>Limosilactobacillus</taxon>
    </lineage>
</organism>
<dbReference type="AlphaFoldDB" id="A0A0R1VDT9"/>
<keyword evidence="9" id="KW-0460">Magnesium</keyword>
<comment type="caution">
    <text evidence="15">The sequence shown here is derived from an EMBL/GenBank/DDBJ whole genome shotgun (WGS) entry which is preliminary data.</text>
</comment>
<evidence type="ECO:0000256" key="9">
    <source>
        <dbReference type="ARBA" id="ARBA00022842"/>
    </source>
</evidence>
<evidence type="ECO:0000259" key="14">
    <source>
        <dbReference type="PROSITE" id="PS50880"/>
    </source>
</evidence>
<dbReference type="Proteomes" id="UP000051739">
    <property type="component" value="Unassembled WGS sequence"/>
</dbReference>
<evidence type="ECO:0000313" key="15">
    <source>
        <dbReference type="EMBL" id="KRM03661.1"/>
    </source>
</evidence>
<dbReference type="RefSeq" id="WP_056936522.1">
    <property type="nucleotide sequence ID" value="NZ_AZFN01000001.1"/>
</dbReference>
<reference evidence="15 16" key="1">
    <citation type="journal article" date="2015" name="Genome Announc.">
        <title>Expanding the biotechnology potential of lactobacilli through comparative genomics of 213 strains and associated genera.</title>
        <authorList>
            <person name="Sun Z."/>
            <person name="Harris H.M."/>
            <person name="McCann A."/>
            <person name="Guo C."/>
            <person name="Argimon S."/>
            <person name="Zhang W."/>
            <person name="Yang X."/>
            <person name="Jeffery I.B."/>
            <person name="Cooney J.C."/>
            <person name="Kagawa T.F."/>
            <person name="Liu W."/>
            <person name="Song Y."/>
            <person name="Salvetti E."/>
            <person name="Wrobel A."/>
            <person name="Rasinkangas P."/>
            <person name="Parkhill J."/>
            <person name="Rea M.C."/>
            <person name="O'Sullivan O."/>
            <person name="Ritari J."/>
            <person name="Douillard F.P."/>
            <person name="Paul Ross R."/>
            <person name="Yang R."/>
            <person name="Briner A.E."/>
            <person name="Felis G.E."/>
            <person name="de Vos W.M."/>
            <person name="Barrangou R."/>
            <person name="Klaenhammer T.R."/>
            <person name="Caufield P.W."/>
            <person name="Cui Y."/>
            <person name="Zhang H."/>
            <person name="O'Toole P.W."/>
        </authorList>
    </citation>
    <scope>NUCLEOTIDE SEQUENCE [LARGE SCALE GENOMIC DNA]</scope>
    <source>
        <strain evidence="15 16">DSM 16045</strain>
    </source>
</reference>
<evidence type="ECO:0000256" key="7">
    <source>
        <dbReference type="ARBA" id="ARBA00022759"/>
    </source>
</evidence>
<dbReference type="PANTHER" id="PTHR39156:SF1">
    <property type="entry name" value="RIBONUCLEASE M5"/>
    <property type="match status" value="1"/>
</dbReference>
<keyword evidence="4 11" id="KW-0540">Nuclease</keyword>
<dbReference type="GO" id="GO:0006364">
    <property type="term" value="P:rRNA processing"/>
    <property type="evidence" value="ECO:0007669"/>
    <property type="project" value="UniProtKB-UniRule"/>
</dbReference>
<keyword evidence="2 11" id="KW-0690">Ribosome biogenesis</keyword>
<protein>
    <recommendedName>
        <fullName evidence="11 12">Ribonuclease M5</fullName>
        <ecNumber evidence="11 12">3.1.26.8</ecNumber>
    </recommendedName>
    <alternativeName>
        <fullName evidence="11">RNase M5</fullName>
    </alternativeName>
    <alternativeName>
        <fullName evidence="11">Ribosomal RNA terminal maturase M5</fullName>
    </alternativeName>
</protein>
<name>A0A0R1VDT9_9LACO</name>
<keyword evidence="1 11" id="KW-0963">Cytoplasm</keyword>
<keyword evidence="16" id="KW-1185">Reference proteome</keyword>
<dbReference type="CDD" id="cd01027">
    <property type="entry name" value="TOPRIM_RNase_M5_like"/>
    <property type="match status" value="1"/>
</dbReference>
<evidence type="ECO:0000256" key="6">
    <source>
        <dbReference type="ARBA" id="ARBA00022730"/>
    </source>
</evidence>
<dbReference type="InterPro" id="IPR006171">
    <property type="entry name" value="TOPRIM_dom"/>
</dbReference>
<keyword evidence="8 11" id="KW-0378">Hydrolase</keyword>
<accession>A0A0R1VDT9</accession>
<gene>
    <name evidence="11" type="primary">rnmV</name>
    <name evidence="15" type="ORF">FC60_GL000031</name>
</gene>
<evidence type="ECO:0000256" key="3">
    <source>
        <dbReference type="ARBA" id="ARBA00022552"/>
    </source>
</evidence>
<dbReference type="NCBIfam" id="TIGR00334">
    <property type="entry name" value="5S_RNA_mat_M5"/>
    <property type="match status" value="1"/>
</dbReference>
<keyword evidence="10 11" id="KW-0694">RNA-binding</keyword>
<dbReference type="Pfam" id="PF01751">
    <property type="entry name" value="Toprim"/>
    <property type="match status" value="1"/>
</dbReference>
<evidence type="ECO:0000256" key="2">
    <source>
        <dbReference type="ARBA" id="ARBA00022517"/>
    </source>
</evidence>
<dbReference type="SMART" id="SM00493">
    <property type="entry name" value="TOPRIM"/>
    <property type="match status" value="1"/>
</dbReference>
<evidence type="ECO:0000256" key="8">
    <source>
        <dbReference type="ARBA" id="ARBA00022801"/>
    </source>
</evidence>
<proteinExistence type="inferred from homology"/>
<dbReference type="InterPro" id="IPR034141">
    <property type="entry name" value="TOPRIM_RNase_M5-like"/>
</dbReference>
<keyword evidence="7 11" id="KW-0255">Endonuclease</keyword>
<comment type="catalytic activity">
    <reaction evidence="11">
        <text>Endonucleolytic cleavage of RNA, removing 21 and 42 nucleotides, respectively, from the 5'- and 3'-termini of a 5S-rRNA precursor.</text>
        <dbReference type="EC" id="3.1.26.8"/>
    </reaction>
</comment>
<dbReference type="PATRIC" id="fig|1423749.3.peg.31"/>
<dbReference type="InterPro" id="IPR004466">
    <property type="entry name" value="RNase_M5"/>
</dbReference>
<comment type="function">
    <text evidence="11">Required for correct processing of both the 5' and 3' ends of 5S rRNA precursor. Cleaves both sides of a double-stranded region yielding mature 5S rRNA in one step.</text>
</comment>
<evidence type="ECO:0000256" key="10">
    <source>
        <dbReference type="ARBA" id="ARBA00022884"/>
    </source>
</evidence>
<dbReference type="HAMAP" id="MF_01469">
    <property type="entry name" value="RNase_M5"/>
    <property type="match status" value="1"/>
</dbReference>
<dbReference type="GO" id="GO:0005737">
    <property type="term" value="C:cytoplasm"/>
    <property type="evidence" value="ECO:0007669"/>
    <property type="project" value="UniProtKB-SubCell"/>
</dbReference>
<keyword evidence="6 11" id="KW-0699">rRNA-binding</keyword>
<evidence type="ECO:0000256" key="12">
    <source>
        <dbReference type="NCBIfam" id="TIGR00334"/>
    </source>
</evidence>
<dbReference type="EMBL" id="AZFN01000001">
    <property type="protein sequence ID" value="KRM03661.1"/>
    <property type="molecule type" value="Genomic_DNA"/>
</dbReference>
<keyword evidence="3 11" id="KW-0698">rRNA processing</keyword>
<comment type="similarity">
    <text evidence="11">Belongs to the ribonuclease M5 family.</text>
</comment>
<dbReference type="FunFam" id="3.40.1360.10:FF:000006">
    <property type="entry name" value="Ribonuclease M5"/>
    <property type="match status" value="1"/>
</dbReference>
<keyword evidence="13" id="KW-0175">Coiled coil</keyword>
<dbReference type="Gene3D" id="3.40.1360.10">
    <property type="match status" value="1"/>
</dbReference>
<evidence type="ECO:0000256" key="1">
    <source>
        <dbReference type="ARBA" id="ARBA00022490"/>
    </source>
</evidence>
<dbReference type="GO" id="GO:0043822">
    <property type="term" value="F:ribonuclease M5 activity"/>
    <property type="evidence" value="ECO:0007669"/>
    <property type="project" value="UniProtKB-UniRule"/>
</dbReference>
<comment type="subcellular location">
    <subcellularLocation>
        <location evidence="11">Cytoplasm</location>
    </subcellularLocation>
</comment>
<dbReference type="Pfam" id="PF13331">
    <property type="entry name" value="DUF4093"/>
    <property type="match status" value="1"/>
</dbReference>
<dbReference type="SUPFAM" id="SSF110455">
    <property type="entry name" value="Toprim domain"/>
    <property type="match status" value="1"/>
</dbReference>
<sequence>MDKIKEIIVVEGRDDTKRVHEALNADTFETNGSALSLDDLKRLEVLQAKRGLIVLTDPDFNGERIRKMISHKIPEAKHAFISRQAGVPKNRSGSLGVEHASPQAIRQAIQVAHGSHSLDKLLPTINQTDLMQAHLIAHPQAKQRRLQLGEVLGIGYVNGKQLLRRLQMFQITAEELRSAIQQIDQKGSSYEENNRNW</sequence>
<evidence type="ECO:0000256" key="5">
    <source>
        <dbReference type="ARBA" id="ARBA00022723"/>
    </source>
</evidence>
<dbReference type="PROSITE" id="PS50880">
    <property type="entry name" value="TOPRIM"/>
    <property type="match status" value="1"/>
</dbReference>
<keyword evidence="5" id="KW-0479">Metal-binding</keyword>
<evidence type="ECO:0000313" key="16">
    <source>
        <dbReference type="Proteomes" id="UP000051739"/>
    </source>
</evidence>
<evidence type="ECO:0000256" key="13">
    <source>
        <dbReference type="SAM" id="Coils"/>
    </source>
</evidence>
<evidence type="ECO:0000256" key="4">
    <source>
        <dbReference type="ARBA" id="ARBA00022722"/>
    </source>
</evidence>
<feature type="coiled-coil region" evidence="13">
    <location>
        <begin position="166"/>
        <end position="193"/>
    </location>
</feature>
<feature type="domain" description="Toprim" evidence="14">
    <location>
        <begin position="5"/>
        <end position="88"/>
    </location>
</feature>
<dbReference type="PANTHER" id="PTHR39156">
    <property type="entry name" value="RIBONUCLEASE M5"/>
    <property type="match status" value="1"/>
</dbReference>
<dbReference type="GO" id="GO:0019843">
    <property type="term" value="F:rRNA binding"/>
    <property type="evidence" value="ECO:0007669"/>
    <property type="project" value="UniProtKB-KW"/>
</dbReference>
<dbReference type="GO" id="GO:0046872">
    <property type="term" value="F:metal ion binding"/>
    <property type="evidence" value="ECO:0007669"/>
    <property type="project" value="UniProtKB-KW"/>
</dbReference>
<evidence type="ECO:0000256" key="11">
    <source>
        <dbReference type="HAMAP-Rule" id="MF_01469"/>
    </source>
</evidence>
<dbReference type="InterPro" id="IPR025156">
    <property type="entry name" value="RNase_M5_C"/>
</dbReference>
<dbReference type="EC" id="3.1.26.8" evidence="11 12"/>